<dbReference type="EMBL" id="FXXI01000003">
    <property type="protein sequence ID" value="SMS00866.1"/>
    <property type="molecule type" value="Genomic_DNA"/>
</dbReference>
<evidence type="ECO:0000256" key="1">
    <source>
        <dbReference type="SAM" id="SignalP"/>
    </source>
</evidence>
<dbReference type="Gene3D" id="2.40.160.60">
    <property type="entry name" value="Outer membrane protein transport protein (OMPP1/FadL/TodX)"/>
    <property type="match status" value="1"/>
</dbReference>
<proteinExistence type="predicted"/>
<reference evidence="2 3" key="1">
    <citation type="submission" date="2017-05" db="EMBL/GenBank/DDBJ databases">
        <authorList>
            <person name="Song R."/>
            <person name="Chenine A.L."/>
            <person name="Ruprecht R.M."/>
        </authorList>
    </citation>
    <scope>NUCLEOTIDE SEQUENCE [LARGE SCALE GENOMIC DNA]</scope>
    <source>
        <strain evidence="2 3">CECT 7927</strain>
    </source>
</reference>
<dbReference type="Proteomes" id="UP000196125">
    <property type="component" value="Unassembled WGS sequence"/>
</dbReference>
<evidence type="ECO:0008006" key="4">
    <source>
        <dbReference type="Google" id="ProtNLM"/>
    </source>
</evidence>
<gene>
    <name evidence="2" type="ORF">VIM7927_02137</name>
</gene>
<evidence type="ECO:0000313" key="3">
    <source>
        <dbReference type="Proteomes" id="UP000196125"/>
    </source>
</evidence>
<protein>
    <recommendedName>
        <fullName evidence="4">Conjugal transfer protein TraF</fullName>
    </recommendedName>
</protein>
<organism evidence="2 3">
    <name type="scientific">Vibrio mangrovi</name>
    <dbReference type="NCBI Taxonomy" id="474394"/>
    <lineage>
        <taxon>Bacteria</taxon>
        <taxon>Pseudomonadati</taxon>
        <taxon>Pseudomonadota</taxon>
        <taxon>Gammaproteobacteria</taxon>
        <taxon>Vibrionales</taxon>
        <taxon>Vibrionaceae</taxon>
        <taxon>Vibrio</taxon>
    </lineage>
</organism>
<dbReference type="InterPro" id="IPR032811">
    <property type="entry name" value="Put_conjugal_transfer"/>
</dbReference>
<evidence type="ECO:0000313" key="2">
    <source>
        <dbReference type="EMBL" id="SMS00866.1"/>
    </source>
</evidence>
<dbReference type="RefSeq" id="WP_390623666.1">
    <property type="nucleotide sequence ID" value="NZ_AP024884.1"/>
</dbReference>
<accession>A0A1Y6ITB0</accession>
<name>A0A1Y6ITB0_9VIBR</name>
<keyword evidence="1" id="KW-0732">Signal</keyword>
<dbReference type="Pfam" id="PF13729">
    <property type="entry name" value="TraF_2"/>
    <property type="match status" value="1"/>
</dbReference>
<feature type="chain" id="PRO_5013119803" description="Conjugal transfer protein TraF" evidence="1">
    <location>
        <begin position="26"/>
        <end position="388"/>
    </location>
</feature>
<feature type="signal peptide" evidence="1">
    <location>
        <begin position="1"/>
        <end position="25"/>
    </location>
</feature>
<sequence length="388" mass="42059">MGIKMKNDRFITVVCCSLMMSPVYAASWAPDARGNAMGNTGVTTADFLLAPFYNPALTAVYRNEDDFGLLLPSVNLNVRDEDDTVSLTDDLQDTISQFEAAGVGSVDSTTIAKLDHYLDELSDNQSLGASGGLGAAVAIPLQTVSLNIYTRGFVELIADPNIAASTGSSASAVQSRYQSSSVDLIAFGYTEFGVALARKYEIQQQLFSFGITPKYQWMRTYKQVVSVKDFDLDDYDKSEVKDDAFNLDLGAVWLKDAYRVGVSIKDLFSQSVETYDGLNSYKLDTQVTVSAGYVGEFLSAAVDVDMTKQERFTGKNDDTQFIRFGIEGNAWGWGQLRAGYEIDMKNTLDDSVTVGIGLSPGDVVSIDIAGSYAGENQFGGSANLAFTF</sequence>
<dbReference type="AlphaFoldDB" id="A0A1Y6ITB0"/>